<dbReference type="PROSITE" id="PS00126">
    <property type="entry name" value="PDEASE_I_1"/>
    <property type="match status" value="1"/>
</dbReference>
<dbReference type="InterPro" id="IPR002073">
    <property type="entry name" value="PDEase_catalytic_dom"/>
</dbReference>
<feature type="compositionally biased region" description="Polar residues" evidence="9">
    <location>
        <begin position="825"/>
        <end position="840"/>
    </location>
</feature>
<dbReference type="InterPro" id="IPR036971">
    <property type="entry name" value="PDEase_catalytic_dom_sf"/>
</dbReference>
<dbReference type="PROSITE" id="PS51845">
    <property type="entry name" value="PDEASE_I_2"/>
    <property type="match status" value="1"/>
</dbReference>
<evidence type="ECO:0000256" key="4">
    <source>
        <dbReference type="ARBA" id="ARBA00022801"/>
    </source>
</evidence>
<feature type="binding site" evidence="7">
    <location>
        <position position="551"/>
    </location>
    <ligand>
        <name>Zn(2+)</name>
        <dbReference type="ChEBI" id="CHEBI:29105"/>
        <label>2</label>
    </ligand>
</feature>
<keyword evidence="4 8" id="KW-0378">Hydrolase</keyword>
<dbReference type="Proteomes" id="UP000580250">
    <property type="component" value="Unassembled WGS sequence"/>
</dbReference>
<feature type="binding site" evidence="7">
    <location>
        <position position="657"/>
    </location>
    <ligand>
        <name>Zn(2+)</name>
        <dbReference type="ChEBI" id="CHEBI:29105"/>
        <label>1</label>
    </ligand>
</feature>
<evidence type="ECO:0000256" key="1">
    <source>
        <dbReference type="ARBA" id="ARBA00007648"/>
    </source>
</evidence>
<feature type="binding site" evidence="7">
    <location>
        <position position="514"/>
    </location>
    <ligand>
        <name>Zn(2+)</name>
        <dbReference type="ChEBI" id="CHEBI:29105"/>
        <label>1</label>
    </ligand>
</feature>
<comment type="similarity">
    <text evidence="1 8">Belongs to the cyclic nucleotide phosphodiesterase family.</text>
</comment>
<dbReference type="InterPro" id="IPR003607">
    <property type="entry name" value="HD/PDEase_dom"/>
</dbReference>
<feature type="region of interest" description="Disordered" evidence="9">
    <location>
        <begin position="51"/>
        <end position="77"/>
    </location>
</feature>
<comment type="cofactor">
    <cofactor evidence="8">
        <name>a divalent metal cation</name>
        <dbReference type="ChEBI" id="CHEBI:60240"/>
    </cofactor>
    <text evidence="8">Binds 2 divalent metal cations per subunit. Site 1 may preferentially bind zinc ions, while site 2 has a preference for magnesium and/or manganese ions.</text>
</comment>
<dbReference type="EC" id="3.1.4.-" evidence="8"/>
<sequence>MSKQSRTRRIKFFGRFKKTPITESKQEINQNCEQKCIKNINYSKLSPKMIVNKKDNHPTTSTTSTLDSSINSSLTDKSPQQIVHPLAITTLIEDEKSESLKQNNVLCSGMIEQRNKDIRVEEVNRKQLYNSCIRPNNLFIPNYSPLPTRPKSELSRRPSISLTDSTVLQGEAGCGSNSGRFTIKYDNTEYVVDVGGSQTNINKNQDGNTKNNNLNINYRLYRRSNSVATNKFNINNKPKMSVVGRMASIFVNDGIINNKQTKPISQKQKRPTSWGLSERSCDTDNSIAGSEEDTYNNYHNFDCNDEKPNEKEQQQQKRFGEMALETVKRLRYILHQLNSGQLPLEDLKRNIEYAALVLETAYMDETRRICDEDDDLAEVTPEAVPEEVREWLAATFTRQAVQPKREKPKFKSVANAIRTGIFFEKIFRRTQVVLAPIPNEYKGYLRNINNWNFSSFELDEFTNGHALKYVGFEIFNRYGFLERFKINVQILEHFLLALEVGYSKHNNPYHNCVHAADVTQTSHWILSQTGLASTLTDLELLAVLFGALIHDYEHTGHTNNFHIQSGSNFALVYNDRSVLENYHASSVFRLMKDEEKNIFERLSRDEFRDIRNMIIEIVLATDMSTHFVQIKTMKNMLTLPEGIDKMKALCLIVHACDISHASKPWDLHYRWTEGVLEEFFRQGDLEASMGLPYSPLCDRHTTHVAESQIGFIDFIVEPTMVVCGEMLTKMVEPLVSLPSSDSLFPPGQNAADGDGSASATSLSPLPPDLKSPSPGNPVSVRKIPINYFGKLEIPSPWIRHLQENKSNWRERAVKEEAERNRIQQEKLQQLTNGHTNSTENGGELVEDH</sequence>
<feature type="binding site" evidence="7">
    <location>
        <position position="550"/>
    </location>
    <ligand>
        <name>Zn(2+)</name>
        <dbReference type="ChEBI" id="CHEBI:29105"/>
        <label>1</label>
    </ligand>
</feature>
<dbReference type="InterPro" id="IPR023174">
    <property type="entry name" value="PDEase_CS"/>
</dbReference>
<evidence type="ECO:0000256" key="7">
    <source>
        <dbReference type="PIRSR" id="PIRSR623088-3"/>
    </source>
</evidence>
<feature type="region of interest" description="Disordered" evidence="9">
    <location>
        <begin position="819"/>
        <end position="848"/>
    </location>
</feature>
<gene>
    <name evidence="11" type="ORF">MENT_LOCUS33797</name>
</gene>
<evidence type="ECO:0000313" key="11">
    <source>
        <dbReference type="EMBL" id="CAD2181637.1"/>
    </source>
</evidence>
<accession>A0A6V7W380</accession>
<feature type="binding site" evidence="6">
    <location>
        <position position="551"/>
    </location>
    <ligand>
        <name>AMP</name>
        <dbReference type="ChEBI" id="CHEBI:456215"/>
    </ligand>
</feature>
<feature type="compositionally biased region" description="Low complexity" evidence="9">
    <location>
        <begin position="750"/>
        <end position="763"/>
    </location>
</feature>
<protein>
    <recommendedName>
        <fullName evidence="8">Phosphodiesterase</fullName>
        <ecNumber evidence="8">3.1.4.-</ecNumber>
    </recommendedName>
</protein>
<evidence type="ECO:0000256" key="8">
    <source>
        <dbReference type="RuleBase" id="RU363067"/>
    </source>
</evidence>
<feature type="binding site" evidence="6">
    <location>
        <position position="708"/>
    </location>
    <ligand>
        <name>AMP</name>
        <dbReference type="ChEBI" id="CHEBI:456215"/>
    </ligand>
</feature>
<feature type="binding site" evidence="6">
    <location>
        <position position="657"/>
    </location>
    <ligand>
        <name>AMP</name>
        <dbReference type="ChEBI" id="CHEBI:456215"/>
    </ligand>
</feature>
<feature type="domain" description="PDEase" evidence="10">
    <location>
        <begin position="433"/>
        <end position="815"/>
    </location>
</feature>
<dbReference type="PRINTS" id="PR00387">
    <property type="entry name" value="PDIESTERASE1"/>
</dbReference>
<dbReference type="Pfam" id="PF08499">
    <property type="entry name" value="PDEase_I_N"/>
    <property type="match status" value="1"/>
</dbReference>
<dbReference type="PANTHER" id="PTHR11347">
    <property type="entry name" value="CYCLIC NUCLEOTIDE PHOSPHODIESTERASE"/>
    <property type="match status" value="1"/>
</dbReference>
<feature type="binding site" evidence="6">
    <location>
        <begin position="510"/>
        <end position="514"/>
    </location>
    <ligand>
        <name>AMP</name>
        <dbReference type="ChEBI" id="CHEBI:456215"/>
    </ligand>
</feature>
<dbReference type="Gene3D" id="1.10.1300.10">
    <property type="entry name" value="3'5'-cyclic nucleotide phosphodiesterase, catalytic domain"/>
    <property type="match status" value="1"/>
</dbReference>
<dbReference type="InterPro" id="IPR023088">
    <property type="entry name" value="PDEase"/>
</dbReference>
<evidence type="ECO:0000256" key="3">
    <source>
        <dbReference type="ARBA" id="ARBA00022723"/>
    </source>
</evidence>
<dbReference type="GO" id="GO:0004114">
    <property type="term" value="F:3',5'-cyclic-nucleotide phosphodiesterase activity"/>
    <property type="evidence" value="ECO:0007669"/>
    <property type="project" value="InterPro"/>
</dbReference>
<keyword evidence="3 7" id="KW-0479">Metal-binding</keyword>
<dbReference type="Pfam" id="PF00233">
    <property type="entry name" value="PDEase_I"/>
    <property type="match status" value="1"/>
</dbReference>
<dbReference type="GO" id="GO:0007165">
    <property type="term" value="P:signal transduction"/>
    <property type="evidence" value="ECO:0007669"/>
    <property type="project" value="InterPro"/>
</dbReference>
<dbReference type="GO" id="GO:0046872">
    <property type="term" value="F:metal ion binding"/>
    <property type="evidence" value="ECO:0007669"/>
    <property type="project" value="UniProtKB-KW"/>
</dbReference>
<feature type="region of interest" description="Disordered" evidence="9">
    <location>
        <begin position="742"/>
        <end position="777"/>
    </location>
</feature>
<dbReference type="AlphaFoldDB" id="A0A6V7W380"/>
<evidence type="ECO:0000256" key="6">
    <source>
        <dbReference type="PIRSR" id="PIRSR623088-2"/>
    </source>
</evidence>
<feature type="compositionally biased region" description="Low complexity" evidence="9">
    <location>
        <begin position="59"/>
        <end position="76"/>
    </location>
</feature>
<feature type="active site" description="Proton donor" evidence="5">
    <location>
        <position position="510"/>
    </location>
</feature>
<comment type="caution">
    <text evidence="11">The sequence shown here is derived from an EMBL/GenBank/DDBJ whole genome shotgun (WGS) entry which is preliminary data.</text>
</comment>
<dbReference type="SUPFAM" id="SSF109604">
    <property type="entry name" value="HD-domain/PDEase-like"/>
    <property type="match status" value="1"/>
</dbReference>
<evidence type="ECO:0000256" key="9">
    <source>
        <dbReference type="SAM" id="MobiDB-lite"/>
    </source>
</evidence>
<dbReference type="OrthoDB" id="189220at2759"/>
<evidence type="ECO:0000256" key="5">
    <source>
        <dbReference type="PIRSR" id="PIRSR623088-1"/>
    </source>
</evidence>
<evidence type="ECO:0000259" key="10">
    <source>
        <dbReference type="PROSITE" id="PS51845"/>
    </source>
</evidence>
<feature type="binding site" evidence="7">
    <location>
        <position position="551"/>
    </location>
    <ligand>
        <name>Zn(2+)</name>
        <dbReference type="ChEBI" id="CHEBI:29105"/>
        <label>1</label>
    </ligand>
</feature>
<evidence type="ECO:0000256" key="2">
    <source>
        <dbReference type="ARBA" id="ARBA00022535"/>
    </source>
</evidence>
<dbReference type="EMBL" id="CAJEWN010000407">
    <property type="protein sequence ID" value="CAD2181637.1"/>
    <property type="molecule type" value="Genomic_DNA"/>
</dbReference>
<keyword evidence="2" id="KW-0140">cGMP</keyword>
<organism evidence="11 12">
    <name type="scientific">Meloidogyne enterolobii</name>
    <name type="common">Root-knot nematode worm</name>
    <name type="synonym">Meloidogyne mayaguensis</name>
    <dbReference type="NCBI Taxonomy" id="390850"/>
    <lineage>
        <taxon>Eukaryota</taxon>
        <taxon>Metazoa</taxon>
        <taxon>Ecdysozoa</taxon>
        <taxon>Nematoda</taxon>
        <taxon>Chromadorea</taxon>
        <taxon>Rhabditida</taxon>
        <taxon>Tylenchina</taxon>
        <taxon>Tylenchomorpha</taxon>
        <taxon>Tylenchoidea</taxon>
        <taxon>Meloidogynidae</taxon>
        <taxon>Meloidogyninae</taxon>
        <taxon>Meloidogyne</taxon>
    </lineage>
</organism>
<dbReference type="CDD" id="cd00077">
    <property type="entry name" value="HDc"/>
    <property type="match status" value="1"/>
</dbReference>
<name>A0A6V7W380_MELEN</name>
<reference evidence="11 12" key="1">
    <citation type="submission" date="2020-08" db="EMBL/GenBank/DDBJ databases">
        <authorList>
            <person name="Koutsovoulos G."/>
            <person name="Danchin GJ E."/>
        </authorList>
    </citation>
    <scope>NUCLEOTIDE SEQUENCE [LARGE SCALE GENOMIC DNA]</scope>
</reference>
<proteinExistence type="inferred from homology"/>
<evidence type="ECO:0000313" key="12">
    <source>
        <dbReference type="Proteomes" id="UP000580250"/>
    </source>
</evidence>
<dbReference type="InterPro" id="IPR013706">
    <property type="entry name" value="PDE1_N"/>
</dbReference>
<dbReference type="SMART" id="SM00471">
    <property type="entry name" value="HDc"/>
    <property type="match status" value="1"/>
</dbReference>